<feature type="region of interest" description="Disordered" evidence="1">
    <location>
        <begin position="295"/>
        <end position="317"/>
    </location>
</feature>
<dbReference type="RefSeq" id="XP_028884153.1">
    <property type="nucleotide sequence ID" value="XM_029024376.1"/>
</dbReference>
<evidence type="ECO:0000256" key="1">
    <source>
        <dbReference type="SAM" id="MobiDB-lite"/>
    </source>
</evidence>
<feature type="region of interest" description="Disordered" evidence="1">
    <location>
        <begin position="42"/>
        <end position="117"/>
    </location>
</feature>
<evidence type="ECO:0008006" key="4">
    <source>
        <dbReference type="Google" id="ProtNLM"/>
    </source>
</evidence>
<gene>
    <name evidence="2" type="ORF">TM35_000091370</name>
</gene>
<evidence type="ECO:0000313" key="2">
    <source>
        <dbReference type="EMBL" id="ORC90087.1"/>
    </source>
</evidence>
<dbReference type="GO" id="GO:0043130">
    <property type="term" value="F:ubiquitin binding"/>
    <property type="evidence" value="ECO:0007669"/>
    <property type="project" value="TreeGrafter"/>
</dbReference>
<dbReference type="Proteomes" id="UP000192257">
    <property type="component" value="Unassembled WGS sequence"/>
</dbReference>
<dbReference type="GO" id="GO:0005634">
    <property type="term" value="C:nucleus"/>
    <property type="evidence" value="ECO:0007669"/>
    <property type="project" value="TreeGrafter"/>
</dbReference>
<dbReference type="InterPro" id="IPR050730">
    <property type="entry name" value="UBX_domain-protein"/>
</dbReference>
<proteinExistence type="predicted"/>
<dbReference type="VEuPathDB" id="TriTrypDB:TM35_000091370"/>
<dbReference type="GO" id="GO:0043161">
    <property type="term" value="P:proteasome-mediated ubiquitin-dependent protein catabolic process"/>
    <property type="evidence" value="ECO:0007669"/>
    <property type="project" value="TreeGrafter"/>
</dbReference>
<name>A0A1X0NZG7_9TRYP</name>
<reference evidence="2 3" key="1">
    <citation type="submission" date="2017-03" db="EMBL/GenBank/DDBJ databases">
        <title>An alternative strategy for trypanosome survival in the mammalian bloodstream revealed through genome and transcriptome analysis of the ubiquitous bovine parasite Trypanosoma (Megatrypanum) theileri.</title>
        <authorList>
            <person name="Kelly S."/>
            <person name="Ivens A."/>
            <person name="Mott A."/>
            <person name="O'Neill E."/>
            <person name="Emms D."/>
            <person name="Macleod O."/>
            <person name="Voorheis P."/>
            <person name="Matthews J."/>
            <person name="Matthews K."/>
            <person name="Carrington M."/>
        </authorList>
    </citation>
    <scope>NUCLEOTIDE SEQUENCE [LARGE SCALE GENOMIC DNA]</scope>
    <source>
        <strain evidence="2">Edinburgh</strain>
    </source>
</reference>
<keyword evidence="3" id="KW-1185">Reference proteome</keyword>
<dbReference type="OrthoDB" id="270602at2759"/>
<comment type="caution">
    <text evidence="2">The sequence shown here is derived from an EMBL/GenBank/DDBJ whole genome shotgun (WGS) entry which is preliminary data.</text>
</comment>
<protein>
    <recommendedName>
        <fullName evidence="4">UBX domain-containing protein</fullName>
    </recommendedName>
</protein>
<dbReference type="Gene3D" id="3.40.30.10">
    <property type="entry name" value="Glutaredoxin"/>
    <property type="match status" value="1"/>
</dbReference>
<dbReference type="STRING" id="67003.A0A1X0NZG7"/>
<dbReference type="EMBL" id="NBCO01000009">
    <property type="protein sequence ID" value="ORC90087.1"/>
    <property type="molecule type" value="Genomic_DNA"/>
</dbReference>
<feature type="compositionally biased region" description="Polar residues" evidence="1">
    <location>
        <begin position="78"/>
        <end position="87"/>
    </location>
</feature>
<evidence type="ECO:0000313" key="3">
    <source>
        <dbReference type="Proteomes" id="UP000192257"/>
    </source>
</evidence>
<sequence length="443" mass="49337">MSDDDLVATFMAINNCSEEEAVSYLAEGNFDLVFAQSLYTAAHHDQEASQPSPPPQPQSQEQLFREPHGSARPPLGISSPSDLSNAGSPGYATPPYLISRLDGGGGMDRQGQFPAAPSTVHASMPFAFQQWQQQQQQQQQHQSSMEADRMPSLFATPSFVEQGTVPFSHFCNRALENDQWVLLCLRGDDFKSFCVNRDIWCSERMNETLGMFRVYESNVSTEQGEQLAHGYRVDSLRDIPVLLIINPLTTLKESSVPVNISERGIDVNEINEALLLFVAERGSPCQWETKKYESRSVETTSAEPPRQEFLVDDDDNNDNDVVVVDTADGNHSPAIAVPPPVVVVDITPYEVSADEKNAFALRCRLPNEQMTLRLKPETPAQLFVDYLAYRAYVNQPEAYPHGVPKCSVKAGYPPREVVIKDEKQQLLSWSGVRSGDTVFLHIL</sequence>
<dbReference type="GeneID" id="39984156"/>
<dbReference type="AlphaFoldDB" id="A0A1X0NZG7"/>
<accession>A0A1X0NZG7</accession>
<dbReference type="SUPFAM" id="SSF52833">
    <property type="entry name" value="Thioredoxin-like"/>
    <property type="match status" value="1"/>
</dbReference>
<organism evidence="2 3">
    <name type="scientific">Trypanosoma theileri</name>
    <dbReference type="NCBI Taxonomy" id="67003"/>
    <lineage>
        <taxon>Eukaryota</taxon>
        <taxon>Discoba</taxon>
        <taxon>Euglenozoa</taxon>
        <taxon>Kinetoplastea</taxon>
        <taxon>Metakinetoplastina</taxon>
        <taxon>Trypanosomatida</taxon>
        <taxon>Trypanosomatidae</taxon>
        <taxon>Trypanosoma</taxon>
    </lineage>
</organism>
<dbReference type="Pfam" id="PF14555">
    <property type="entry name" value="UBA_4"/>
    <property type="match status" value="1"/>
</dbReference>
<dbReference type="PANTHER" id="PTHR23322">
    <property type="entry name" value="FAS-ASSOCIATED PROTEIN"/>
    <property type="match status" value="1"/>
</dbReference>
<dbReference type="InterPro" id="IPR036249">
    <property type="entry name" value="Thioredoxin-like_sf"/>
</dbReference>
<dbReference type="PANTHER" id="PTHR23322:SF6">
    <property type="entry name" value="UBX DOMAIN-CONTAINING PROTEIN 7"/>
    <property type="match status" value="1"/>
</dbReference>